<name>A0A090IN92_9GAMM</name>
<dbReference type="OrthoDB" id="9769567at2"/>
<reference evidence="5 7" key="1">
    <citation type="submission" date="2016-11" db="EMBL/GenBank/DDBJ databases">
        <authorList>
            <person name="Klemetsen T."/>
        </authorList>
    </citation>
    <scope>NUCLEOTIDE SEQUENCE [LARGE SCALE GENOMIC DNA]</scope>
    <source>
        <strain evidence="5">MT 2528</strain>
    </source>
</reference>
<keyword evidence="7" id="KW-1185">Reference proteome</keyword>
<dbReference type="PATRIC" id="fig|80854.5.peg.4319"/>
<dbReference type="EMBL" id="FPLJ01000052">
    <property type="protein sequence ID" value="SGY91593.1"/>
    <property type="molecule type" value="Genomic_DNA"/>
</dbReference>
<dbReference type="PANTHER" id="PTHR30006">
    <property type="entry name" value="THIAMINE-BINDING PERIPLASMIC PROTEIN-RELATED"/>
    <property type="match status" value="1"/>
</dbReference>
<dbReference type="RefSeq" id="WP_045112010.1">
    <property type="nucleotide sequence ID" value="NZ_CAWQZC010000152.1"/>
</dbReference>
<dbReference type="KEGG" id="mvs:MVIS_4070"/>
<evidence type="ECO:0000313" key="5">
    <source>
        <dbReference type="EMBL" id="SGY91593.1"/>
    </source>
</evidence>
<evidence type="ECO:0000256" key="1">
    <source>
        <dbReference type="ARBA" id="ARBA00008520"/>
    </source>
</evidence>
<dbReference type="InterPro" id="IPR026045">
    <property type="entry name" value="Ferric-bd"/>
</dbReference>
<dbReference type="GO" id="GO:0030288">
    <property type="term" value="C:outer membrane-bounded periplasmic space"/>
    <property type="evidence" value="ECO:0007669"/>
    <property type="project" value="TreeGrafter"/>
</dbReference>
<dbReference type="HOGENOM" id="CLU_026974_2_1_6"/>
<feature type="binding site" evidence="3">
    <location>
        <position position="221"/>
    </location>
    <ligand>
        <name>Fe cation</name>
        <dbReference type="ChEBI" id="CHEBI:24875"/>
    </ligand>
</feature>
<dbReference type="CDD" id="cd13542">
    <property type="entry name" value="PBP2_FutA1_ilke"/>
    <property type="match status" value="1"/>
</dbReference>
<dbReference type="STRING" id="80854.MVIS_4070"/>
<dbReference type="GeneID" id="61296063"/>
<evidence type="ECO:0000313" key="7">
    <source>
        <dbReference type="Proteomes" id="UP000182660"/>
    </source>
</evidence>
<feature type="binding site" evidence="3">
    <location>
        <position position="222"/>
    </location>
    <ligand>
        <name>Fe cation</name>
        <dbReference type="ChEBI" id="CHEBI:24875"/>
    </ligand>
</feature>
<dbReference type="Pfam" id="PF13343">
    <property type="entry name" value="SBP_bac_6"/>
    <property type="match status" value="1"/>
</dbReference>
<keyword evidence="2 4" id="KW-0732">Signal</keyword>
<feature type="signal peptide" evidence="4">
    <location>
        <begin position="1"/>
        <end position="24"/>
    </location>
</feature>
<evidence type="ECO:0000256" key="2">
    <source>
        <dbReference type="ARBA" id="ARBA00022729"/>
    </source>
</evidence>
<evidence type="ECO:0000313" key="6">
    <source>
        <dbReference type="EMBL" id="SGZ01199.1"/>
    </source>
</evidence>
<dbReference type="GO" id="GO:0046872">
    <property type="term" value="F:metal ion binding"/>
    <property type="evidence" value="ECO:0007669"/>
    <property type="project" value="UniProtKB-KW"/>
</dbReference>
<dbReference type="Proteomes" id="UP000182660">
    <property type="component" value="Unassembled WGS sequence"/>
</dbReference>
<dbReference type="PIRSF" id="PIRSF002825">
    <property type="entry name" value="CfbpA"/>
    <property type="match status" value="1"/>
</dbReference>
<evidence type="ECO:0000313" key="8">
    <source>
        <dbReference type="Proteomes" id="UP000183794"/>
    </source>
</evidence>
<evidence type="ECO:0000256" key="3">
    <source>
        <dbReference type="PIRSR" id="PIRSR002825-1"/>
    </source>
</evidence>
<accession>A0A090IN92</accession>
<feature type="chain" id="PRO_5015029936" evidence="4">
    <location>
        <begin position="25"/>
        <end position="339"/>
    </location>
</feature>
<keyword evidence="3" id="KW-0479">Metal-binding</keyword>
<dbReference type="Proteomes" id="UP000183794">
    <property type="component" value="Unassembled WGS sequence"/>
</dbReference>
<dbReference type="SUPFAM" id="SSF53850">
    <property type="entry name" value="Periplasmic binding protein-like II"/>
    <property type="match status" value="1"/>
</dbReference>
<gene>
    <name evidence="5" type="ORF">MT2528_2201</name>
    <name evidence="6" type="ORF">NVI5450_2401</name>
</gene>
<organism evidence="6 8">
    <name type="scientific">Moritella viscosa</name>
    <dbReference type="NCBI Taxonomy" id="80854"/>
    <lineage>
        <taxon>Bacteria</taxon>
        <taxon>Pseudomonadati</taxon>
        <taxon>Pseudomonadota</taxon>
        <taxon>Gammaproteobacteria</taxon>
        <taxon>Alteromonadales</taxon>
        <taxon>Moritellaceae</taxon>
        <taxon>Moritella</taxon>
    </lineage>
</organism>
<proteinExistence type="inferred from homology"/>
<dbReference type="AlphaFoldDB" id="A0A090IN92"/>
<comment type="similarity">
    <text evidence="1">Belongs to the bacterial solute-binding protein 1 family.</text>
</comment>
<reference evidence="6 8" key="2">
    <citation type="submission" date="2016-11" db="EMBL/GenBank/DDBJ databases">
        <authorList>
            <person name="Jaros S."/>
            <person name="Januszkiewicz K."/>
            <person name="Wedrychowicz H."/>
        </authorList>
    </citation>
    <scope>NUCLEOTIDE SEQUENCE [LARGE SCALE GENOMIC DNA]</scope>
    <source>
        <strain evidence="6">NVI 5450</strain>
    </source>
</reference>
<protein>
    <submittedName>
        <fullName evidence="6">Iron(III) ABC transporter, periplasmic iron(III)-binding protein</fullName>
    </submittedName>
</protein>
<dbReference type="EMBL" id="FPLD01000065">
    <property type="protein sequence ID" value="SGZ01199.1"/>
    <property type="molecule type" value="Genomic_DNA"/>
</dbReference>
<evidence type="ECO:0000256" key="4">
    <source>
        <dbReference type="SAM" id="SignalP"/>
    </source>
</evidence>
<dbReference type="Gene3D" id="3.40.190.10">
    <property type="entry name" value="Periplasmic binding protein-like II"/>
    <property type="match status" value="2"/>
</dbReference>
<sequence>MKKGIFGLSALALTTSLMSATAFAGEEVNIYSNRQANLLNPILEQYTKDTGVKVNIVFAKKGLADRMKREGRLSKADLLLTTDISRLVEAVDSGVTQSVSSDVLEDNIPAQYRDPDGEWFALTTRVRNIYTSREAYGDVANITYEELADPKYKGQICTRSGKHPYNVALISSMISHHGEAEAKVWLEGVKANLARKPQGNDRAQVKAIKEGVCTVALGNSYYLGKMLKDPKQIAWAESVNINFPNQENHGAHVNVSGMVLAKYAPNKGNAVKLMEYLSGAKAQQMYAEVNMEYPVKAGIKASKLVSSWGEFNADYMPVAEIAKHRKAALRLLDEVKFDL</sequence>
<keyword evidence="3" id="KW-0408">Iron</keyword>
<dbReference type="PANTHER" id="PTHR30006:SF15">
    <property type="entry name" value="IRON-UTILIZATION PERIPLASMIC PROTEIN"/>
    <property type="match status" value="1"/>
</dbReference>